<organism evidence="8 9">
    <name type="scientific">Elysia crispata</name>
    <name type="common">lettuce slug</name>
    <dbReference type="NCBI Taxonomy" id="231223"/>
    <lineage>
        <taxon>Eukaryota</taxon>
        <taxon>Metazoa</taxon>
        <taxon>Spiralia</taxon>
        <taxon>Lophotrochozoa</taxon>
        <taxon>Mollusca</taxon>
        <taxon>Gastropoda</taxon>
        <taxon>Heterobranchia</taxon>
        <taxon>Euthyneura</taxon>
        <taxon>Panpulmonata</taxon>
        <taxon>Sacoglossa</taxon>
        <taxon>Placobranchoidea</taxon>
        <taxon>Plakobranchidae</taxon>
        <taxon>Elysia</taxon>
    </lineage>
</organism>
<evidence type="ECO:0000256" key="4">
    <source>
        <dbReference type="ARBA" id="ARBA00022989"/>
    </source>
</evidence>
<keyword evidence="3 7" id="KW-0812">Transmembrane</keyword>
<keyword evidence="5 7" id="KW-0472">Membrane</keyword>
<dbReference type="PANTHER" id="PTHR10283:SF82">
    <property type="entry name" value="SOLUTE CARRIER FAMILY 13 MEMBER 2"/>
    <property type="match status" value="1"/>
</dbReference>
<evidence type="ECO:0000313" key="8">
    <source>
        <dbReference type="EMBL" id="KAK3706206.1"/>
    </source>
</evidence>
<feature type="transmembrane region" description="Helical" evidence="7">
    <location>
        <begin position="36"/>
        <end position="55"/>
    </location>
</feature>
<protein>
    <submittedName>
        <fullName evidence="8">Uncharacterized protein</fullName>
    </submittedName>
</protein>
<feature type="region of interest" description="Disordered" evidence="6">
    <location>
        <begin position="253"/>
        <end position="330"/>
    </location>
</feature>
<feature type="transmembrane region" description="Helical" evidence="7">
    <location>
        <begin position="186"/>
        <end position="205"/>
    </location>
</feature>
<gene>
    <name evidence="8" type="ORF">RRG08_038469</name>
</gene>
<dbReference type="GO" id="GO:0015556">
    <property type="term" value="F:C4-dicarboxylate transmembrane transporter activity"/>
    <property type="evidence" value="ECO:0007669"/>
    <property type="project" value="UniProtKB-ARBA"/>
</dbReference>
<name>A0AAE0XRZ0_9GAST</name>
<feature type="compositionally biased region" description="Basic and acidic residues" evidence="6">
    <location>
        <begin position="253"/>
        <end position="270"/>
    </location>
</feature>
<comment type="similarity">
    <text evidence="2">Belongs to the SLC13A/DASS transporter (TC 2.A.47) family. NADC subfamily.</text>
</comment>
<evidence type="ECO:0000256" key="2">
    <source>
        <dbReference type="ARBA" id="ARBA00006772"/>
    </source>
</evidence>
<reference evidence="8" key="1">
    <citation type="journal article" date="2023" name="G3 (Bethesda)">
        <title>A reference genome for the long-term kleptoplast-retaining sea slug Elysia crispata morphotype clarki.</title>
        <authorList>
            <person name="Eastman K.E."/>
            <person name="Pendleton A.L."/>
            <person name="Shaikh M.A."/>
            <person name="Suttiyut T."/>
            <person name="Ogas R."/>
            <person name="Tomko P."/>
            <person name="Gavelis G."/>
            <person name="Widhalm J.R."/>
            <person name="Wisecaver J.H."/>
        </authorList>
    </citation>
    <scope>NUCLEOTIDE SEQUENCE</scope>
    <source>
        <strain evidence="8">ECLA1</strain>
    </source>
</reference>
<feature type="non-terminal residue" evidence="8">
    <location>
        <position position="1"/>
    </location>
</feature>
<proteinExistence type="inferred from homology"/>
<feature type="transmembrane region" description="Helical" evidence="7">
    <location>
        <begin position="144"/>
        <end position="166"/>
    </location>
</feature>
<dbReference type="Pfam" id="PF00939">
    <property type="entry name" value="Na_sulph_symp"/>
    <property type="match status" value="1"/>
</dbReference>
<dbReference type="GO" id="GO:0005886">
    <property type="term" value="C:plasma membrane"/>
    <property type="evidence" value="ECO:0007669"/>
    <property type="project" value="TreeGrafter"/>
</dbReference>
<keyword evidence="4 7" id="KW-1133">Transmembrane helix</keyword>
<dbReference type="EMBL" id="JAWDGP010007751">
    <property type="protein sequence ID" value="KAK3706206.1"/>
    <property type="molecule type" value="Genomic_DNA"/>
</dbReference>
<comment type="subcellular location">
    <subcellularLocation>
        <location evidence="1">Membrane</location>
        <topology evidence="1">Multi-pass membrane protein</topology>
    </subcellularLocation>
</comment>
<feature type="transmembrane region" description="Helical" evidence="7">
    <location>
        <begin position="9"/>
        <end position="30"/>
    </location>
</feature>
<feature type="transmembrane region" description="Helical" evidence="7">
    <location>
        <begin position="105"/>
        <end position="132"/>
    </location>
</feature>
<comment type="caution">
    <text evidence="8">The sequence shown here is derived from an EMBL/GenBank/DDBJ whole genome shotgun (WGS) entry which is preliminary data.</text>
</comment>
<evidence type="ECO:0000256" key="5">
    <source>
        <dbReference type="ARBA" id="ARBA00023136"/>
    </source>
</evidence>
<dbReference type="PANTHER" id="PTHR10283">
    <property type="entry name" value="SOLUTE CARRIER FAMILY 13 MEMBER"/>
    <property type="match status" value="1"/>
</dbReference>
<dbReference type="InterPro" id="IPR001898">
    <property type="entry name" value="SLC13A/DASS"/>
</dbReference>
<feature type="compositionally biased region" description="Basic and acidic residues" evidence="6">
    <location>
        <begin position="294"/>
        <end position="307"/>
    </location>
</feature>
<evidence type="ECO:0000256" key="7">
    <source>
        <dbReference type="SAM" id="Phobius"/>
    </source>
</evidence>
<dbReference type="Proteomes" id="UP001283361">
    <property type="component" value="Unassembled WGS sequence"/>
</dbReference>
<dbReference type="GO" id="GO:0005310">
    <property type="term" value="F:dicarboxylic acid transmembrane transporter activity"/>
    <property type="evidence" value="ECO:0007669"/>
    <property type="project" value="UniProtKB-ARBA"/>
</dbReference>
<sequence>MALVRTARLYWRQIIFILCPALLAPLVFPYNETSKVSQIIFILCPALLAPLVFPYNETSKPSSLAWFFPYNETSKVSQIIFILCPALLAPLVFPYNETSKESKCLFLLLLTASFWVTELLPIPVTALLPIAFRPLLGISSSKDGIKVFFSDIIMLIIGGVVVAIALETTKLHKRMAYMVLDTLGLQPRRLLLGIMLMSAFLSMWISNTAASAMMMPITKALLQRLYADEIASDGETETETRNKENNDKYEKEAAAFGNQDEKDVVDKSAKSEGPQEDAEVELLSESLPAFSGRKHQETRQRLDEILSRRHNVSRNNLATDDQQNEQRLDQ</sequence>
<evidence type="ECO:0000256" key="3">
    <source>
        <dbReference type="ARBA" id="ARBA00022692"/>
    </source>
</evidence>
<evidence type="ECO:0000313" key="9">
    <source>
        <dbReference type="Proteomes" id="UP001283361"/>
    </source>
</evidence>
<accession>A0AAE0XRZ0</accession>
<keyword evidence="9" id="KW-1185">Reference proteome</keyword>
<dbReference type="AlphaFoldDB" id="A0AAE0XRZ0"/>
<evidence type="ECO:0000256" key="1">
    <source>
        <dbReference type="ARBA" id="ARBA00004141"/>
    </source>
</evidence>
<evidence type="ECO:0000256" key="6">
    <source>
        <dbReference type="SAM" id="MobiDB-lite"/>
    </source>
</evidence>
<feature type="transmembrane region" description="Helical" evidence="7">
    <location>
        <begin position="76"/>
        <end position="93"/>
    </location>
</feature>